<dbReference type="Proteomes" id="UP001362999">
    <property type="component" value="Unassembled WGS sequence"/>
</dbReference>
<protein>
    <recommendedName>
        <fullName evidence="1">BTB domain-containing protein</fullName>
    </recommendedName>
</protein>
<dbReference type="InterPro" id="IPR011333">
    <property type="entry name" value="SKP1/BTB/POZ_sf"/>
</dbReference>
<dbReference type="SUPFAM" id="SSF54695">
    <property type="entry name" value="POZ domain"/>
    <property type="match status" value="1"/>
</dbReference>
<proteinExistence type="predicted"/>
<gene>
    <name evidence="2" type="ORF">R3P38DRAFT_2710126</name>
</gene>
<sequence length="335" mass="38176">MVAARGQRSTPYSMTTSECPIPLRRTLSYPGDDDRVIRVQNMRFKVNANILRAGSSSFKNIFKSQDSPVVLSGHTAAQFRAFLWAVYAHPLPSAKTLDIPRLCSIAEVSFKYDFDSLKRWSMDGIRMKVNAPNTPLRTAPSETFVRLIRLAMLYRDADLSRSIQSKWLTRIHWHDLPPVPAILIADAYDLRHLLCHAYYVHLVDVSALIADGKRLMDDSLLSPTQTLHVFCGYHSLSALWRQLQETPPAFSAHPQCTSHARCQVVWAARWALETGRSWAFAPVDVLCRLLFMERHLEMDELVKSCMTEGCRREALDAIARKRGEVSDNLQHHFDL</sequence>
<evidence type="ECO:0000313" key="3">
    <source>
        <dbReference type="Proteomes" id="UP001362999"/>
    </source>
</evidence>
<evidence type="ECO:0000259" key="1">
    <source>
        <dbReference type="PROSITE" id="PS50097"/>
    </source>
</evidence>
<reference evidence="2 3" key="1">
    <citation type="journal article" date="2024" name="J Genomics">
        <title>Draft genome sequencing and assembly of Favolaschia claudopus CIRM-BRFM 2984 isolated from oak limbs.</title>
        <authorList>
            <person name="Navarro D."/>
            <person name="Drula E."/>
            <person name="Chaduli D."/>
            <person name="Cazenave R."/>
            <person name="Ahrendt S."/>
            <person name="Wang J."/>
            <person name="Lipzen A."/>
            <person name="Daum C."/>
            <person name="Barry K."/>
            <person name="Grigoriev I.V."/>
            <person name="Favel A."/>
            <person name="Rosso M.N."/>
            <person name="Martin F."/>
        </authorList>
    </citation>
    <scope>NUCLEOTIDE SEQUENCE [LARGE SCALE GENOMIC DNA]</scope>
    <source>
        <strain evidence="2 3">CIRM-BRFM 2984</strain>
    </source>
</reference>
<dbReference type="Gene3D" id="3.30.710.10">
    <property type="entry name" value="Potassium Channel Kv1.1, Chain A"/>
    <property type="match status" value="1"/>
</dbReference>
<dbReference type="AlphaFoldDB" id="A0AAW0B7X8"/>
<comment type="caution">
    <text evidence="2">The sequence shown here is derived from an EMBL/GenBank/DDBJ whole genome shotgun (WGS) entry which is preliminary data.</text>
</comment>
<dbReference type="EMBL" id="JAWWNJ010000037">
    <property type="protein sequence ID" value="KAK7022160.1"/>
    <property type="molecule type" value="Genomic_DNA"/>
</dbReference>
<dbReference type="Pfam" id="PF00651">
    <property type="entry name" value="BTB"/>
    <property type="match status" value="1"/>
</dbReference>
<feature type="domain" description="BTB" evidence="1">
    <location>
        <begin position="33"/>
        <end position="95"/>
    </location>
</feature>
<name>A0AAW0B7X8_9AGAR</name>
<dbReference type="PROSITE" id="PS50097">
    <property type="entry name" value="BTB"/>
    <property type="match status" value="1"/>
</dbReference>
<dbReference type="CDD" id="cd18186">
    <property type="entry name" value="BTB_POZ_ZBTB_KLHL-like"/>
    <property type="match status" value="1"/>
</dbReference>
<dbReference type="InterPro" id="IPR000210">
    <property type="entry name" value="BTB/POZ_dom"/>
</dbReference>
<organism evidence="2 3">
    <name type="scientific">Favolaschia claudopus</name>
    <dbReference type="NCBI Taxonomy" id="2862362"/>
    <lineage>
        <taxon>Eukaryota</taxon>
        <taxon>Fungi</taxon>
        <taxon>Dikarya</taxon>
        <taxon>Basidiomycota</taxon>
        <taxon>Agaricomycotina</taxon>
        <taxon>Agaricomycetes</taxon>
        <taxon>Agaricomycetidae</taxon>
        <taxon>Agaricales</taxon>
        <taxon>Marasmiineae</taxon>
        <taxon>Mycenaceae</taxon>
        <taxon>Favolaschia</taxon>
    </lineage>
</organism>
<accession>A0AAW0B7X8</accession>
<keyword evidence="3" id="KW-1185">Reference proteome</keyword>
<evidence type="ECO:0000313" key="2">
    <source>
        <dbReference type="EMBL" id="KAK7022160.1"/>
    </source>
</evidence>